<dbReference type="AlphaFoldDB" id="A0A1R3HPS9"/>
<dbReference type="Proteomes" id="UP000188268">
    <property type="component" value="Unassembled WGS sequence"/>
</dbReference>
<dbReference type="OMA" id="KKNARSW"/>
<name>A0A1R3HPS9_COCAP</name>
<evidence type="ECO:0000313" key="1">
    <source>
        <dbReference type="EMBL" id="OMO72358.1"/>
    </source>
</evidence>
<dbReference type="STRING" id="210143.A0A1R3HPS9"/>
<dbReference type="EMBL" id="AWWV01011439">
    <property type="protein sequence ID" value="OMO72358.1"/>
    <property type="molecule type" value="Genomic_DNA"/>
</dbReference>
<evidence type="ECO:0000313" key="2">
    <source>
        <dbReference type="Proteomes" id="UP000188268"/>
    </source>
</evidence>
<dbReference type="PANTHER" id="PTHR45085:SF3">
    <property type="entry name" value="S-ADENOSYL-L-METHIONINE-DEPENDENT METHYLTRANSFERASES SUPERFAMILY PROTEIN"/>
    <property type="match status" value="1"/>
</dbReference>
<keyword evidence="2" id="KW-1185">Reference proteome</keyword>
<reference evidence="1 2" key="1">
    <citation type="submission" date="2013-09" db="EMBL/GenBank/DDBJ databases">
        <title>Corchorus capsularis genome sequencing.</title>
        <authorList>
            <person name="Alam M."/>
            <person name="Haque M.S."/>
            <person name="Islam M.S."/>
            <person name="Emdad E.M."/>
            <person name="Islam M.M."/>
            <person name="Ahmed B."/>
            <person name="Halim A."/>
            <person name="Hossen Q.M.M."/>
            <person name="Hossain M.Z."/>
            <person name="Ahmed R."/>
            <person name="Khan M.M."/>
            <person name="Islam R."/>
            <person name="Rashid M.M."/>
            <person name="Khan S.A."/>
            <person name="Rahman M.S."/>
            <person name="Alam M."/>
        </authorList>
    </citation>
    <scope>NUCLEOTIDE SEQUENCE [LARGE SCALE GENOMIC DNA]</scope>
    <source>
        <strain evidence="2">cv. CVL-1</strain>
        <tissue evidence="1">Whole seedling</tissue>
    </source>
</reference>
<protein>
    <submittedName>
        <fullName evidence="1">Uncharacterized protein</fullName>
    </submittedName>
</protein>
<proteinExistence type="predicted"/>
<comment type="caution">
    <text evidence="1">The sequence shown here is derived from an EMBL/GenBank/DDBJ whole genome shotgun (WGS) entry which is preliminary data.</text>
</comment>
<dbReference type="OrthoDB" id="682522at2759"/>
<dbReference type="Gramene" id="OMO72358">
    <property type="protein sequence ID" value="OMO72358"/>
    <property type="gene ID" value="CCACVL1_17843"/>
</dbReference>
<accession>A0A1R3HPS9</accession>
<sequence>AKSTCDSSRRHYLPLPKKNSRLWSSKSWISQVSTFTQLGILKKHSKVLCISAGTGHEVMALSKMGMDDVTDFVSIRKTDGSRVSLKSFNVVKAACEEGSIGGISKVKV</sequence>
<dbReference type="PANTHER" id="PTHR45085">
    <property type="entry name" value="F21J9.14"/>
    <property type="match status" value="1"/>
</dbReference>
<gene>
    <name evidence="1" type="ORF">CCACVL1_17843</name>
</gene>
<organism evidence="1 2">
    <name type="scientific">Corchorus capsularis</name>
    <name type="common">Jute</name>
    <dbReference type="NCBI Taxonomy" id="210143"/>
    <lineage>
        <taxon>Eukaryota</taxon>
        <taxon>Viridiplantae</taxon>
        <taxon>Streptophyta</taxon>
        <taxon>Embryophyta</taxon>
        <taxon>Tracheophyta</taxon>
        <taxon>Spermatophyta</taxon>
        <taxon>Magnoliopsida</taxon>
        <taxon>eudicotyledons</taxon>
        <taxon>Gunneridae</taxon>
        <taxon>Pentapetalae</taxon>
        <taxon>rosids</taxon>
        <taxon>malvids</taxon>
        <taxon>Malvales</taxon>
        <taxon>Malvaceae</taxon>
        <taxon>Grewioideae</taxon>
        <taxon>Apeibeae</taxon>
        <taxon>Corchorus</taxon>
    </lineage>
</organism>
<feature type="non-terminal residue" evidence="1">
    <location>
        <position position="1"/>
    </location>
</feature>